<dbReference type="FunFam" id="3.40.50.1820:FF:000191">
    <property type="entry name" value="LIPaSe related"/>
    <property type="match status" value="1"/>
</dbReference>
<dbReference type="GO" id="GO:0016787">
    <property type="term" value="F:hydrolase activity"/>
    <property type="evidence" value="ECO:0007669"/>
    <property type="project" value="InterPro"/>
</dbReference>
<dbReference type="Gene3D" id="3.40.50.1820">
    <property type="entry name" value="alpha/beta hydrolase"/>
    <property type="match status" value="1"/>
</dbReference>
<keyword evidence="1" id="KW-0732">Signal</keyword>
<proteinExistence type="predicted"/>
<feature type="signal peptide" evidence="1">
    <location>
        <begin position="1"/>
        <end position="16"/>
    </location>
</feature>
<evidence type="ECO:0000313" key="3">
    <source>
        <dbReference type="Proteomes" id="UP000827892"/>
    </source>
</evidence>
<accession>A0AAE9D0Q7</accession>
<dbReference type="SUPFAM" id="SSF53474">
    <property type="entry name" value="alpha/beta-Hydrolases"/>
    <property type="match status" value="1"/>
</dbReference>
<dbReference type="InterPro" id="IPR029058">
    <property type="entry name" value="AB_hydrolase_fold"/>
</dbReference>
<reference evidence="2 3" key="1">
    <citation type="submission" date="2022-02" db="EMBL/GenBank/DDBJ databases">
        <title>Chromosome-level reference genomes for two strains of Caenorhabditis briggsae: an improved platform for comparative genomics.</title>
        <authorList>
            <person name="Stevens L."/>
            <person name="Andersen E.C."/>
        </authorList>
    </citation>
    <scope>NUCLEOTIDE SEQUENCE [LARGE SCALE GENOMIC DNA]</scope>
    <source>
        <strain evidence="2">QX1410_ONT</strain>
        <tissue evidence="2">Whole-organism</tissue>
    </source>
</reference>
<dbReference type="Proteomes" id="UP000827892">
    <property type="component" value="Chromosome V"/>
</dbReference>
<sequence>MLREILVLAFLYYVNADADIKGPLTDDFQAWLMQHGYASYDFVRADYGTQGSYGGKTSSTPKAVNTPVVFIHGNSDSALKSGSLASGWSNSIGYFLDHGYTSAELYATSWQDTSPLNASKRTHDCTDLIRLRKFLEAVLAYTGAPKISVVSHSMGVTLARKIVKGGSLTAPDGSCNLGLPLNKQVEVMIGISGANYGLCNCEGGSASLEKTCNRDNGLWPGDSCGLNYLDCGLYPLVWPCSGVNYSSFLMQLNSDKNKEADYVFSMWSLADDVILYGDMVWGRSTSFIPTSDGKVVYHVYTHMESKELTSADQYQMVKDKTVPHQSCCHQFVFVSGRTSPRWPGIFHGQLADQYCQKQIRDSNNKMYACGKLAT</sequence>
<evidence type="ECO:0008006" key="4">
    <source>
        <dbReference type="Google" id="ProtNLM"/>
    </source>
</evidence>
<evidence type="ECO:0000256" key="1">
    <source>
        <dbReference type="SAM" id="SignalP"/>
    </source>
</evidence>
<dbReference type="Pfam" id="PF01674">
    <property type="entry name" value="Lipase_2"/>
    <property type="match status" value="1"/>
</dbReference>
<protein>
    <recommendedName>
        <fullName evidence="4">Protein CBR-FIL-1</fullName>
    </recommendedName>
</protein>
<dbReference type="EMBL" id="CP090895">
    <property type="protein sequence ID" value="ULT88031.1"/>
    <property type="molecule type" value="Genomic_DNA"/>
</dbReference>
<dbReference type="PANTHER" id="PTHR32015">
    <property type="entry name" value="FASTING INDUCED LIPASE"/>
    <property type="match status" value="1"/>
</dbReference>
<dbReference type="AlphaFoldDB" id="A0AAE9D0Q7"/>
<dbReference type="PANTHER" id="PTHR32015:SF27">
    <property type="entry name" value="LIPASE"/>
    <property type="match status" value="1"/>
</dbReference>
<organism evidence="2 3">
    <name type="scientific">Caenorhabditis briggsae</name>
    <dbReference type="NCBI Taxonomy" id="6238"/>
    <lineage>
        <taxon>Eukaryota</taxon>
        <taxon>Metazoa</taxon>
        <taxon>Ecdysozoa</taxon>
        <taxon>Nematoda</taxon>
        <taxon>Chromadorea</taxon>
        <taxon>Rhabditida</taxon>
        <taxon>Rhabditina</taxon>
        <taxon>Rhabditomorpha</taxon>
        <taxon>Rhabditoidea</taxon>
        <taxon>Rhabditidae</taxon>
        <taxon>Peloderinae</taxon>
        <taxon>Caenorhabditis</taxon>
    </lineage>
</organism>
<dbReference type="GO" id="GO:0016042">
    <property type="term" value="P:lipid catabolic process"/>
    <property type="evidence" value="ECO:0007669"/>
    <property type="project" value="InterPro"/>
</dbReference>
<dbReference type="InterPro" id="IPR002918">
    <property type="entry name" value="Lipase_EstA/Esterase_EstB"/>
</dbReference>
<gene>
    <name evidence="2" type="ORF">L3Y34_007306</name>
</gene>
<evidence type="ECO:0000313" key="2">
    <source>
        <dbReference type="EMBL" id="ULT88031.1"/>
    </source>
</evidence>
<feature type="chain" id="PRO_5042076500" description="Protein CBR-FIL-1" evidence="1">
    <location>
        <begin position="17"/>
        <end position="374"/>
    </location>
</feature>
<name>A0AAE9D0Q7_CAEBR</name>